<accession>F4XY83</accession>
<evidence type="ECO:0000259" key="1">
    <source>
        <dbReference type="Pfam" id="PF00534"/>
    </source>
</evidence>
<dbReference type="AlphaFoldDB" id="F4XY83"/>
<dbReference type="SUPFAM" id="SSF53756">
    <property type="entry name" value="UDP-Glycosyltransferase/glycogen phosphorylase"/>
    <property type="match status" value="1"/>
</dbReference>
<feature type="domain" description="Glycosyl transferase family 1" evidence="1">
    <location>
        <begin position="227"/>
        <end position="395"/>
    </location>
</feature>
<dbReference type="Pfam" id="PF00534">
    <property type="entry name" value="Glycos_transf_1"/>
    <property type="match status" value="1"/>
</dbReference>
<evidence type="ECO:0000313" key="3">
    <source>
        <dbReference type="Proteomes" id="UP000003959"/>
    </source>
</evidence>
<dbReference type="eggNOG" id="COG0438">
    <property type="taxonomic scope" value="Bacteria"/>
</dbReference>
<dbReference type="OrthoDB" id="9787111at2"/>
<dbReference type="EMBL" id="GL890953">
    <property type="protein sequence ID" value="EGJ30480.1"/>
    <property type="molecule type" value="Genomic_DNA"/>
</dbReference>
<organism evidence="2 3">
    <name type="scientific">Moorena producens 3L</name>
    <dbReference type="NCBI Taxonomy" id="489825"/>
    <lineage>
        <taxon>Bacteria</taxon>
        <taxon>Bacillati</taxon>
        <taxon>Cyanobacteriota</taxon>
        <taxon>Cyanophyceae</taxon>
        <taxon>Coleofasciculales</taxon>
        <taxon>Coleofasciculaceae</taxon>
        <taxon>Moorena</taxon>
    </lineage>
</organism>
<dbReference type="PANTHER" id="PTHR45947:SF3">
    <property type="entry name" value="SULFOQUINOVOSYL TRANSFERASE SQD2"/>
    <property type="match status" value="1"/>
</dbReference>
<gene>
    <name evidence="2" type="ORF">LYNGBM3L_50390</name>
</gene>
<dbReference type="GO" id="GO:0016757">
    <property type="term" value="F:glycosyltransferase activity"/>
    <property type="evidence" value="ECO:0007669"/>
    <property type="project" value="InterPro"/>
</dbReference>
<dbReference type="HOGENOM" id="CLU_009583_2_4_3"/>
<protein>
    <submittedName>
        <fullName evidence="2">Glycosyltransferase</fullName>
    </submittedName>
</protein>
<dbReference type="Gene3D" id="3.40.50.2000">
    <property type="entry name" value="Glycogen Phosphorylase B"/>
    <property type="match status" value="2"/>
</dbReference>
<dbReference type="InterPro" id="IPR050194">
    <property type="entry name" value="Glycosyltransferase_grp1"/>
</dbReference>
<dbReference type="PANTHER" id="PTHR45947">
    <property type="entry name" value="SULFOQUINOVOSYL TRANSFERASE SQD2"/>
    <property type="match status" value="1"/>
</dbReference>
<keyword evidence="2" id="KW-0808">Transferase</keyword>
<evidence type="ECO:0000313" key="2">
    <source>
        <dbReference type="EMBL" id="EGJ30480.1"/>
    </source>
</evidence>
<dbReference type="InterPro" id="IPR001296">
    <property type="entry name" value="Glyco_trans_1"/>
</dbReference>
<dbReference type="Proteomes" id="UP000003959">
    <property type="component" value="Unassembled WGS sequence"/>
</dbReference>
<name>F4XY83_9CYAN</name>
<sequence length="420" mass="47489">MLILNKKQKPRILIVSNFYPPVFYGGYELGCAEVTQGLRERGFEVVVLTSSHRQEECKEEDSILRILPSLFGRNLSQFGAIDRFRQLLIHEYVTKRSFLATLREVQPHLVYFWNLSGLSRSLVEFAQLNHYSWGLFIFDHFWRDLNVDAWSRHVTTPANNLVRQFSRQCVLQLGKLMGIPPAQAMISPDFIHYPTIYLRQYHEGKSLNTSVWLKTDWGINTDLFKPPSTPAANPNRILYVGQVAEHKGVHVLIQALGQLRKQYNLQNLKLTLAGPCLSPTYRARLEELIAKCSLGDAVVWLGSMERSALPEVYAQNSILVFPSVWEEPMGIVILEAMTAGLAVVASRTGGVAELIDDGTSGLLFQPGDVKDCAEKVGRLFDHPGLLANLSQNARRTAKTRFQFSQVLDRISSDLLKRCSM</sequence>
<proteinExistence type="predicted"/>
<dbReference type="CDD" id="cd03801">
    <property type="entry name" value="GT4_PimA-like"/>
    <property type="match status" value="1"/>
</dbReference>
<dbReference type="RefSeq" id="WP_009149839.1">
    <property type="nucleotide sequence ID" value="NZ_GL890953.1"/>
</dbReference>
<reference evidence="3" key="1">
    <citation type="journal article" date="2011" name="Proc. Natl. Acad. Sci. U.S.A.">
        <title>Genomic insights into the physiology and ecology of the marine filamentous cyanobacterium Lyngbya majuscula.</title>
        <authorList>
            <person name="Jones A.C."/>
            <person name="Monroe E.A."/>
            <person name="Podell S."/>
            <person name="Hess W.R."/>
            <person name="Klages S."/>
            <person name="Esquenazi E."/>
            <person name="Niessen S."/>
            <person name="Hoover H."/>
            <person name="Rothmann M."/>
            <person name="Lasken R.S."/>
            <person name="Yates J.R.III."/>
            <person name="Reinhardt R."/>
            <person name="Kube M."/>
            <person name="Burkart M.D."/>
            <person name="Allen E.E."/>
            <person name="Dorrestein P.C."/>
            <person name="Gerwick W.H."/>
            <person name="Gerwick L."/>
        </authorList>
    </citation>
    <scope>NUCLEOTIDE SEQUENCE [LARGE SCALE GENOMIC DNA]</scope>
    <source>
        <strain evidence="3">3L</strain>
    </source>
</reference>
<keyword evidence="3" id="KW-1185">Reference proteome</keyword>